<reference evidence="3 4" key="1">
    <citation type="journal article" date="2016" name="Mol. Biol. Evol.">
        <title>Comparative Genomics of Early-Diverging Mushroom-Forming Fungi Provides Insights into the Origins of Lignocellulose Decay Capabilities.</title>
        <authorList>
            <person name="Nagy L.G."/>
            <person name="Riley R."/>
            <person name="Tritt A."/>
            <person name="Adam C."/>
            <person name="Daum C."/>
            <person name="Floudas D."/>
            <person name="Sun H."/>
            <person name="Yadav J.S."/>
            <person name="Pangilinan J."/>
            <person name="Larsson K.H."/>
            <person name="Matsuura K."/>
            <person name="Barry K."/>
            <person name="Labutti K."/>
            <person name="Kuo R."/>
            <person name="Ohm R.A."/>
            <person name="Bhattacharya S.S."/>
            <person name="Shirouzu T."/>
            <person name="Yoshinaga Y."/>
            <person name="Martin F.M."/>
            <person name="Grigoriev I.V."/>
            <person name="Hibbett D.S."/>
        </authorList>
    </citation>
    <scope>NUCLEOTIDE SEQUENCE [LARGE SCALE GENOMIC DNA]</scope>
    <source>
        <strain evidence="3 4">TUFC12733</strain>
    </source>
</reference>
<protein>
    <submittedName>
        <fullName evidence="3">Uncharacterized protein</fullName>
    </submittedName>
</protein>
<evidence type="ECO:0000313" key="4">
    <source>
        <dbReference type="Proteomes" id="UP000076738"/>
    </source>
</evidence>
<keyword evidence="4" id="KW-1185">Reference proteome</keyword>
<dbReference type="PANTHER" id="PTHR12832:SF11">
    <property type="entry name" value="LD23868P"/>
    <property type="match status" value="1"/>
</dbReference>
<evidence type="ECO:0000256" key="2">
    <source>
        <dbReference type="SAM" id="MobiDB-lite"/>
    </source>
</evidence>
<dbReference type="OrthoDB" id="276323at2759"/>
<evidence type="ECO:0000313" key="3">
    <source>
        <dbReference type="EMBL" id="KZO96973.1"/>
    </source>
</evidence>
<dbReference type="InterPro" id="IPR008862">
    <property type="entry name" value="Tcp11"/>
</dbReference>
<sequence>MDSLPAPSPTLKRKASVLSRSHSPAPAIVEERPTKKQRLRLPTPPPDKARRPRSAHRRAMSLPVPSSQWRSNLEFPLRSQTASYSPPQSASTLTQVAADYDSDADYMEEYVIESPVRPPKEVEVLQEAVPQMRLPPLRPLTNVETVRQWDFTSLASNPQFRHDLLLDPDLPFIRPSPSYAQRILMDAYWTAVAREVATGCTCTAFDPSSGAAQPCCCQILREHDSQSLMGMLSGIRAMGPSLSIPARLPLLVAECRSVLLSALCPPKNPAWLPHPGKQGQYDQAEQDPLPPIPDAPYTDLDLPEYFRQITGVIVQNCAPIRDDMVNRLVEAAERGDVVWVLKSLLDLGELMKMDLANFERPRLVEHFLHEAPSYETRYVYESLIAARSTRPKNLKALMPNTHLWLTTLPSSPHSPQHTWHRLAHGMSHFLLAHALSVPAPLLPETLRLSEPFINSLSTLLQDTFALSILFYHYRTLAHLPVPKNYRRRKPVLDYMELKQQILSVGPARLGAPSSGSVADNAAYVDGIRSALLLVRTRADDARYPSTLPAHRRPVPLERELLADERFFFCALQPTAHGQTLLGTRARNFAISTLSRALSTATLTSLRLALPANKQDPETDLRSLLSDSGMGMDYLHGEMRELGRRLGRLVEIHGHVWKPVYEAEGWL</sequence>
<feature type="compositionally biased region" description="Basic residues" evidence="2">
    <location>
        <begin position="50"/>
        <end position="59"/>
    </location>
</feature>
<accession>A0A167MQV8</accession>
<dbReference type="Pfam" id="PF05794">
    <property type="entry name" value="Tcp11"/>
    <property type="match status" value="1"/>
</dbReference>
<dbReference type="Proteomes" id="UP000076738">
    <property type="component" value="Unassembled WGS sequence"/>
</dbReference>
<dbReference type="GO" id="GO:0010737">
    <property type="term" value="P:protein kinase A signaling"/>
    <property type="evidence" value="ECO:0007669"/>
    <property type="project" value="TreeGrafter"/>
</dbReference>
<organism evidence="3 4">
    <name type="scientific">Calocera viscosa (strain TUFC12733)</name>
    <dbReference type="NCBI Taxonomy" id="1330018"/>
    <lineage>
        <taxon>Eukaryota</taxon>
        <taxon>Fungi</taxon>
        <taxon>Dikarya</taxon>
        <taxon>Basidiomycota</taxon>
        <taxon>Agaricomycotina</taxon>
        <taxon>Dacrymycetes</taxon>
        <taxon>Dacrymycetales</taxon>
        <taxon>Dacrymycetaceae</taxon>
        <taxon>Calocera</taxon>
    </lineage>
</organism>
<dbReference type="AlphaFoldDB" id="A0A167MQV8"/>
<proteinExistence type="inferred from homology"/>
<feature type="region of interest" description="Disordered" evidence="2">
    <location>
        <begin position="1"/>
        <end position="65"/>
    </location>
</feature>
<name>A0A167MQV8_CALVF</name>
<dbReference type="PANTHER" id="PTHR12832">
    <property type="entry name" value="TESTIS-SPECIFIC PROTEIN PBS13 T-COMPLEX 11"/>
    <property type="match status" value="1"/>
</dbReference>
<gene>
    <name evidence="3" type="ORF">CALVIDRAFT_563605</name>
</gene>
<evidence type="ECO:0000256" key="1">
    <source>
        <dbReference type="ARBA" id="ARBA00010954"/>
    </source>
</evidence>
<dbReference type="STRING" id="1330018.A0A167MQV8"/>
<comment type="similarity">
    <text evidence="1">Belongs to the TCP11 family.</text>
</comment>
<dbReference type="EMBL" id="KV417282">
    <property type="protein sequence ID" value="KZO96973.1"/>
    <property type="molecule type" value="Genomic_DNA"/>
</dbReference>